<evidence type="ECO:0000256" key="12">
    <source>
        <dbReference type="ARBA" id="ARBA00022842"/>
    </source>
</evidence>
<feature type="domain" description="RNA polymerase N-terminal" evidence="19">
    <location>
        <begin position="297"/>
        <end position="644"/>
    </location>
</feature>
<keyword evidence="9 17" id="KW-0548">Nucleotidyltransferase</keyword>
<dbReference type="Gene3D" id="1.10.274.100">
    <property type="entry name" value="RNA polymerase Rpb1, domain 3"/>
    <property type="match status" value="1"/>
</dbReference>
<comment type="function">
    <text evidence="17">DNA-dependent RNA polymerase catalyzes the transcription of DNA into RNA using the four ribonucleoside triphosphates as substrates.</text>
</comment>
<dbReference type="Pfam" id="PF00623">
    <property type="entry name" value="RNA_pol_Rpb1_2"/>
    <property type="match status" value="1"/>
</dbReference>
<keyword evidence="12" id="KW-0460">Magnesium</keyword>
<dbReference type="OrthoDB" id="270392at2759"/>
<dbReference type="PANTHER" id="PTHR19376">
    <property type="entry name" value="DNA-DIRECTED RNA POLYMERASE"/>
    <property type="match status" value="1"/>
</dbReference>
<dbReference type="FunFam" id="1.10.274.100:FF:000004">
    <property type="entry name" value="DNA-directed RNA polymerase subunit"/>
    <property type="match status" value="1"/>
</dbReference>
<evidence type="ECO:0000256" key="6">
    <source>
        <dbReference type="ARBA" id="ARBA00022478"/>
    </source>
</evidence>
<dbReference type="Pfam" id="PF04998">
    <property type="entry name" value="RNA_pol_Rpb1_5"/>
    <property type="match status" value="1"/>
</dbReference>
<evidence type="ECO:0000256" key="7">
    <source>
        <dbReference type="ARBA" id="ARBA00022553"/>
    </source>
</evidence>
<evidence type="ECO:0000256" key="3">
    <source>
        <dbReference type="ARBA" id="ARBA00004604"/>
    </source>
</evidence>
<dbReference type="GO" id="GO:0046872">
    <property type="term" value="F:metal ion binding"/>
    <property type="evidence" value="ECO:0007669"/>
    <property type="project" value="UniProtKB-KW"/>
</dbReference>
<dbReference type="CDD" id="cd02735">
    <property type="entry name" value="RNAP_I_Rpa1_C"/>
    <property type="match status" value="1"/>
</dbReference>
<evidence type="ECO:0000256" key="16">
    <source>
        <dbReference type="ARBA" id="ARBA00065144"/>
    </source>
</evidence>
<keyword evidence="14" id="KW-0539">Nucleus</keyword>
<keyword evidence="6 17" id="KW-0240">DNA-directed RNA polymerase</keyword>
<comment type="similarity">
    <text evidence="4 17">Belongs to the RNA polymerase beta' chain family.</text>
</comment>
<evidence type="ECO:0000256" key="15">
    <source>
        <dbReference type="ARBA" id="ARBA00047768"/>
    </source>
</evidence>
<dbReference type="PANTHER" id="PTHR19376:SF11">
    <property type="entry name" value="DNA-DIRECTED RNA POLYMERASE I SUBUNIT RPA1"/>
    <property type="match status" value="1"/>
</dbReference>
<evidence type="ECO:0000256" key="8">
    <source>
        <dbReference type="ARBA" id="ARBA00022679"/>
    </source>
</evidence>
<dbReference type="EMBL" id="KN122139">
    <property type="protein sequence ID" value="KFO32644.1"/>
    <property type="molecule type" value="Genomic_DNA"/>
</dbReference>
<dbReference type="SUPFAM" id="SSF64484">
    <property type="entry name" value="beta and beta-prime subunits of DNA dependent RNA-polymerase"/>
    <property type="match status" value="1"/>
</dbReference>
<dbReference type="OMA" id="NREDYQQ"/>
<feature type="region of interest" description="Disordered" evidence="18">
    <location>
        <begin position="1363"/>
        <end position="1473"/>
    </location>
</feature>
<organism evidence="20 21">
    <name type="scientific">Fukomys damarensis</name>
    <name type="common">Damaraland mole rat</name>
    <name type="synonym">Cryptomys damarensis</name>
    <dbReference type="NCBI Taxonomy" id="885580"/>
    <lineage>
        <taxon>Eukaryota</taxon>
        <taxon>Metazoa</taxon>
        <taxon>Chordata</taxon>
        <taxon>Craniata</taxon>
        <taxon>Vertebrata</taxon>
        <taxon>Euteleostomi</taxon>
        <taxon>Mammalia</taxon>
        <taxon>Eutheria</taxon>
        <taxon>Euarchontoglires</taxon>
        <taxon>Glires</taxon>
        <taxon>Rodentia</taxon>
        <taxon>Hystricomorpha</taxon>
        <taxon>Bathyergidae</taxon>
        <taxon>Fukomys</taxon>
    </lineage>
</organism>
<dbReference type="FunFam" id="4.10.860.120:FF:000006">
    <property type="entry name" value="DNA-directed RNA polymerase subunit"/>
    <property type="match status" value="1"/>
</dbReference>
<feature type="compositionally biased region" description="Basic and acidic residues" evidence="18">
    <location>
        <begin position="1449"/>
        <end position="1461"/>
    </location>
</feature>
<keyword evidence="21" id="KW-1185">Reference proteome</keyword>
<dbReference type="GO" id="GO:0005694">
    <property type="term" value="C:chromosome"/>
    <property type="evidence" value="ECO:0007669"/>
    <property type="project" value="UniProtKB-SubCell"/>
</dbReference>
<dbReference type="InterPro" id="IPR007080">
    <property type="entry name" value="RNA_pol_Rpb1_1"/>
</dbReference>
<dbReference type="InterPro" id="IPR007083">
    <property type="entry name" value="RNA_pol_Rpb1_4"/>
</dbReference>
<accession>A0A091DKK2</accession>
<dbReference type="InterPro" id="IPR047107">
    <property type="entry name" value="DNA-dir_RNA_pol1_lsu_C"/>
</dbReference>
<gene>
    <name evidence="20" type="ORF">H920_05967</name>
</gene>
<dbReference type="FunFam" id="2.40.40.20:FF:000019">
    <property type="entry name" value="DNA-directed RNA polymerase II subunit RPB1"/>
    <property type="match status" value="1"/>
</dbReference>
<keyword evidence="8 17" id="KW-0808">Transferase</keyword>
<evidence type="ECO:0000256" key="4">
    <source>
        <dbReference type="ARBA" id="ARBA00006460"/>
    </source>
</evidence>
<dbReference type="SMART" id="SM00663">
    <property type="entry name" value="RPOLA_N"/>
    <property type="match status" value="1"/>
</dbReference>
<evidence type="ECO:0000256" key="1">
    <source>
        <dbReference type="ARBA" id="ARBA00001946"/>
    </source>
</evidence>
<name>A0A091DKK2_FUKDA</name>
<feature type="compositionally biased region" description="Acidic residues" evidence="18">
    <location>
        <begin position="1424"/>
        <end position="1447"/>
    </location>
</feature>
<comment type="catalytic activity">
    <reaction evidence="15">
        <text>RNA(n) + a ribonucleoside 5'-triphosphate = RNA(n+1) + diphosphate</text>
        <dbReference type="Rhea" id="RHEA:21248"/>
        <dbReference type="Rhea" id="RHEA-COMP:14527"/>
        <dbReference type="Rhea" id="RHEA-COMP:17342"/>
        <dbReference type="ChEBI" id="CHEBI:33019"/>
        <dbReference type="ChEBI" id="CHEBI:61557"/>
        <dbReference type="ChEBI" id="CHEBI:140395"/>
        <dbReference type="EC" id="2.7.7.6"/>
    </reaction>
    <physiologicalReaction direction="left-to-right" evidence="15">
        <dbReference type="Rhea" id="RHEA:21249"/>
    </physiologicalReaction>
</comment>
<dbReference type="Gene3D" id="3.30.1490.180">
    <property type="entry name" value="RNA polymerase ii"/>
    <property type="match status" value="1"/>
</dbReference>
<dbReference type="Gene3D" id="2.40.40.20">
    <property type="match status" value="1"/>
</dbReference>
<evidence type="ECO:0000313" key="20">
    <source>
        <dbReference type="EMBL" id="KFO32644.1"/>
    </source>
</evidence>
<dbReference type="GO" id="GO:0005736">
    <property type="term" value="C:RNA polymerase I complex"/>
    <property type="evidence" value="ECO:0007669"/>
    <property type="project" value="TreeGrafter"/>
</dbReference>
<keyword evidence="5" id="KW-0158">Chromosome</keyword>
<dbReference type="GO" id="GO:0003899">
    <property type="term" value="F:DNA-directed RNA polymerase activity"/>
    <property type="evidence" value="ECO:0007669"/>
    <property type="project" value="UniProtKB-EC"/>
</dbReference>
<reference evidence="20 21" key="1">
    <citation type="submission" date="2013-11" db="EMBL/GenBank/DDBJ databases">
        <title>The Damaraland mole rat (Fukomys damarensis) genome and evolution of African mole rats.</title>
        <authorList>
            <person name="Gladyshev V.N."/>
            <person name="Fang X."/>
        </authorList>
    </citation>
    <scope>NUCLEOTIDE SEQUENCE [LARGE SCALE GENOMIC DNA]</scope>
    <source>
        <tissue evidence="20">Liver</tissue>
    </source>
</reference>
<dbReference type="EC" id="2.7.7.6" evidence="17"/>
<dbReference type="InterPro" id="IPR007066">
    <property type="entry name" value="RNA_pol_Rpb1_3"/>
</dbReference>
<dbReference type="InterPro" id="IPR000722">
    <property type="entry name" value="RNA_pol_asu"/>
</dbReference>
<evidence type="ECO:0000256" key="11">
    <source>
        <dbReference type="ARBA" id="ARBA00022833"/>
    </source>
</evidence>
<evidence type="ECO:0000256" key="18">
    <source>
        <dbReference type="SAM" id="MobiDB-lite"/>
    </source>
</evidence>
<dbReference type="Gene3D" id="4.10.860.120">
    <property type="entry name" value="RNA polymerase II, clamp domain"/>
    <property type="match status" value="1"/>
</dbReference>
<keyword evidence="7" id="KW-0597">Phosphoprotein</keyword>
<dbReference type="Gene3D" id="1.10.357.120">
    <property type="match status" value="1"/>
</dbReference>
<feature type="compositionally biased region" description="Basic and acidic residues" evidence="18">
    <location>
        <begin position="1414"/>
        <end position="1423"/>
    </location>
</feature>
<dbReference type="InterPro" id="IPR042102">
    <property type="entry name" value="RNA_pol_Rpb1_3_sf"/>
</dbReference>
<dbReference type="CDD" id="cd01435">
    <property type="entry name" value="RNAP_I_RPA1_N"/>
    <property type="match status" value="1"/>
</dbReference>
<dbReference type="Pfam" id="PF04983">
    <property type="entry name" value="RNA_pol_Rpb1_3"/>
    <property type="match status" value="1"/>
</dbReference>
<evidence type="ECO:0000256" key="2">
    <source>
        <dbReference type="ARBA" id="ARBA00004286"/>
    </source>
</evidence>
<feature type="compositionally biased region" description="Acidic residues" evidence="18">
    <location>
        <begin position="1462"/>
        <end position="1473"/>
    </location>
</feature>
<dbReference type="InterPro" id="IPR038120">
    <property type="entry name" value="Rpb1_funnel_sf"/>
</dbReference>
<dbReference type="Pfam" id="PF04997">
    <property type="entry name" value="RNA_pol_Rpb1_1"/>
    <property type="match status" value="1"/>
</dbReference>
<evidence type="ECO:0000256" key="5">
    <source>
        <dbReference type="ARBA" id="ARBA00022454"/>
    </source>
</evidence>
<evidence type="ECO:0000256" key="9">
    <source>
        <dbReference type="ARBA" id="ARBA00022695"/>
    </source>
</evidence>
<dbReference type="InterPro" id="IPR007081">
    <property type="entry name" value="RNA_pol_Rpb1_5"/>
</dbReference>
<dbReference type="STRING" id="885580.ENSFDAP00000004492"/>
<evidence type="ECO:0000259" key="19">
    <source>
        <dbReference type="SMART" id="SM00663"/>
    </source>
</evidence>
<dbReference type="GO" id="GO:0003677">
    <property type="term" value="F:DNA binding"/>
    <property type="evidence" value="ECO:0007669"/>
    <property type="project" value="InterPro"/>
</dbReference>
<feature type="compositionally biased region" description="Acidic residues" evidence="18">
    <location>
        <begin position="1393"/>
        <end position="1413"/>
    </location>
</feature>
<dbReference type="FunFam" id="3.30.1490.180:FF:000003">
    <property type="entry name" value="DNA-directed RNA polymerase subunit"/>
    <property type="match status" value="1"/>
</dbReference>
<evidence type="ECO:0000256" key="17">
    <source>
        <dbReference type="RuleBase" id="RU004279"/>
    </source>
</evidence>
<evidence type="ECO:0000313" key="21">
    <source>
        <dbReference type="Proteomes" id="UP000028990"/>
    </source>
</evidence>
<dbReference type="Pfam" id="PF05000">
    <property type="entry name" value="RNA_pol_Rpb1_4"/>
    <property type="match status" value="1"/>
</dbReference>
<feature type="compositionally biased region" description="Basic and acidic residues" evidence="18">
    <location>
        <begin position="1375"/>
        <end position="1392"/>
    </location>
</feature>
<evidence type="ECO:0000256" key="14">
    <source>
        <dbReference type="ARBA" id="ARBA00023242"/>
    </source>
</evidence>
<dbReference type="Proteomes" id="UP000028990">
    <property type="component" value="Unassembled WGS sequence"/>
</dbReference>
<keyword evidence="11" id="KW-0862">Zinc</keyword>
<dbReference type="InterPro" id="IPR006592">
    <property type="entry name" value="RNA_pol_N"/>
</dbReference>
<evidence type="ECO:0000256" key="13">
    <source>
        <dbReference type="ARBA" id="ARBA00023163"/>
    </source>
</evidence>
<proteinExistence type="inferred from homology"/>
<keyword evidence="10" id="KW-0479">Metal-binding</keyword>
<keyword evidence="13 17" id="KW-0804">Transcription</keyword>
<protein>
    <recommendedName>
        <fullName evidence="17">DNA-directed RNA polymerase subunit</fullName>
        <ecNumber evidence="17">2.7.7.6</ecNumber>
    </recommendedName>
</protein>
<dbReference type="Gene3D" id="6.10.250.2940">
    <property type="match status" value="1"/>
</dbReference>
<comment type="cofactor">
    <cofactor evidence="1">
        <name>Mg(2+)</name>
        <dbReference type="ChEBI" id="CHEBI:18420"/>
    </cofactor>
</comment>
<comment type="subunit">
    <text evidence="16">Component of the RNA polymerase I (Pol I) complex consisting of 13 subunits: a ten-subunit catalytic core composed of POLR1A/RPA1, POLR1B/RPA2, POLR1C/RPAC1, POLR1D/RPAC2, POLR1H/RPA12, POLR2E/RPABC1, POLR2F/RPABC2, POLR2H/RPABC3, POLR2K/RPABC4 and POLR2L/RPABC5; a mobile stalk subunit POLR1F/RPA43 protruding from the core and additional subunits homologous to general transcription factors POLR1E/RPA49 and POLR1G/RPA34. Part of Pol I pre-initiation complex (PIC), in which Pol I core assembles with RRN3 and promoter-bound UTBF and SL1/TIF-IB complex. Interacts (via dock II domain) with TOP2A; this interaction may assist Pol I transcription initiation by releasing supercoils occurring during DNA unwinding. Interacts with CAVIN1; this interaction induces the dissociation of Pol I complex paused at rDNA terminator sequences. Interacts with MYO1C. Interacts with ERBB2. Interacts with DDX11. Interacts with RECQL5.</text>
</comment>
<evidence type="ECO:0000256" key="10">
    <source>
        <dbReference type="ARBA" id="ARBA00022723"/>
    </source>
</evidence>
<dbReference type="Gene3D" id="3.30.70.2850">
    <property type="match status" value="1"/>
</dbReference>
<dbReference type="GO" id="GO:0006351">
    <property type="term" value="P:DNA-templated transcription"/>
    <property type="evidence" value="ECO:0007669"/>
    <property type="project" value="InterPro"/>
</dbReference>
<dbReference type="Gene3D" id="1.10.132.30">
    <property type="match status" value="1"/>
</dbReference>
<dbReference type="InterPro" id="IPR015699">
    <property type="entry name" value="DNA-dir_RNA_pol1_lsu_N"/>
</dbReference>
<dbReference type="InterPro" id="IPR044893">
    <property type="entry name" value="RNA_pol_Rpb1_clamp_domain"/>
</dbReference>
<comment type="subcellular location">
    <subcellularLocation>
        <location evidence="2">Chromosome</location>
    </subcellularLocation>
    <subcellularLocation>
        <location evidence="3">Nucleus</location>
        <location evidence="3">Nucleolus</location>
    </subcellularLocation>
</comment>
<dbReference type="FunFam" id="1.10.132.30:FF:000004">
    <property type="entry name" value="DNA-directed RNA polymerase subunit"/>
    <property type="match status" value="1"/>
</dbReference>
<sequence length="1713" mass="193688">MLGSKNVPWRRLQGISFGMYSAEELKKLSVKSITNPRYLDSLGNPSANGLYDLALGPADSKEVCSTCVQDFNNCSGHLGHIELPLMVYNPLLFDKLYLLLRGSCLNCHMLTCPRAVIHLLVCQLKVLEVGALQAVYELERILTRFLEENADPSAFEIQEELEQYTAKIVQNNLLGAQGAHVKNVCESRSKLIAYFWKAHMTAKRCPHCKTGRSVVRKEHNSKLTVTYPAVVCKNSDQKDTESLAPGIDEAQMGKRGYLTPSSAREHLGAIWKNEGFFLNYLFLGLDDVDMESRFNPSVFFLDFIVVPPSRYRPVNRLGDQMFTNGQTVNLQAVMKDIVLIRKLLALMAQEQKLPTDVATLATDEEKDSSVAMDRSFISMLPGQSLTDKLYNIWIRLQSHVNIVFDSEMDKLMMEKFPGIRQILEKKEGLFRKHMMGKRVDYAARSVICPDMYINTNEIGIPMVFATKLTYPQPVTPWNVQELRQAVINGPNVHPGASMVINEDGSRTALSTVDIAQREAVAKQLLTPATGAPKPLGTKTVCRHVKNGDILLLNRQPTLHRPSIQAHLARILPEEKVLRLHYANCKAYNADFDGDEMNAHFPQSELGRAEAYVLACTDQQYLVPKDGQPLAGLIQDHMVSGANMTIRGCFFTREQYMELVYRGLTDKVGRVKLFPPAVLKPFPLWTGKQVVSTLLINIIPEDYFPLNLTGKSKIPGKAWVQGTPRPVPNFNPDLMCESQVIIREGELLCGVLDKAHYGSSAYGLVHCCYEIYGGETSGRVLTCLARLFTAYLQLYRGFTLGMEDILVMPKADETRHQIIEESTHCGPRAVRAALNLPETASCDEIRGKWQDAHLGKDQRDFNVIDLKFKEEVNHYSNEINKACMPLGLHRQFPENNLQMMVQSGAKGSTVNTMQISCLLGQIELEGRRPPLMASGKSLPCFEAYEFTPRAGGFVTGRFLTGIKPPEFFFHCMAGREGLVDTAVKTSRSGYLQRCIIKHLEGLVVQYDLTVRDSDGSVVQFLYGEDGLDIPKTPFLQPKQFPFLASNYEVIVKSKHLHEVLSRGESQKALRHFRAIKKWHSKHSSALLRRGAFLSYSQKIQTAVRALNLEGKNQNGRSPEAQQMLQMWYELDEQSRWKYQKKAAPCPDPSLSVWRPDIYLASVSETFEKKVDDYSQDLAAQAEKSYEKSELSLDRLRTLLQLKWQRSLCDPGEAVGLLAAQSIGEPSTQMTLNTFHFAGRGEMNVTLGIPRLREILMVASANIKTPMMSVPVLNTKKALKRVKSLKKQLTRVCLGEVLQKVDVEESFCMGEKQNKFRVYQLRFHFLPHAYYQQEKCLRPEDILHFMETRFFKLLMESIRKKHSKASAFRSVNTRRATQRDLDDAEESGRSRGEHEGDEDEGNIVDAEAEEGDADASDAKSKKKQEEEVDYESEEEEEKEEEEDEEDTQEDGNIRGEDADQAREPDEEMCSVPEEDLSQKPLCLRRERQEAEAVERRVQAVREAHSFVEDYQYDTEEGLWCQVMLKLPLMKINFDMSSLIVSLAHSTVVYTTKGITRCLLNETTNNKNEKELVLNTEGINLPELFKYAEVLDLRRLYSNDIHAMANTYGIEAALRVIEKEIKDVFAVYGIAVDPRHLSLVADYMCFEGVYKPLNRFGIRSSSSPLQQMTFETSFQFLKQATMMGSHDELKSPSACLVVGKVVKGGTGLFELKQPLR</sequence>
<dbReference type="eggNOG" id="KOG0262">
    <property type="taxonomic scope" value="Eukaryota"/>
</dbReference>
<dbReference type="InterPro" id="IPR045867">
    <property type="entry name" value="DNA-dir_RpoC_beta_prime"/>
</dbReference>